<dbReference type="EMBL" id="BEDT01000001">
    <property type="protein sequence ID" value="GAX46800.1"/>
    <property type="molecule type" value="Genomic_DNA"/>
</dbReference>
<keyword evidence="3" id="KW-1185">Reference proteome</keyword>
<dbReference type="Proteomes" id="UP000218689">
    <property type="component" value="Unassembled WGS sequence"/>
</dbReference>
<keyword evidence="1" id="KW-0175">Coiled coil</keyword>
<comment type="caution">
    <text evidence="2">The sequence shown here is derived from an EMBL/GenBank/DDBJ whole genome shotgun (WGS) entry which is preliminary data.</text>
</comment>
<evidence type="ECO:0000256" key="1">
    <source>
        <dbReference type="SAM" id="Coils"/>
    </source>
</evidence>
<dbReference type="RefSeq" id="WP_094783869.1">
    <property type="nucleotide sequence ID" value="NZ_BEDT01000001.1"/>
</dbReference>
<reference evidence="3" key="1">
    <citation type="submission" date="2017-08" db="EMBL/GenBank/DDBJ databases">
        <title>Draft genome sequence of Lactococcus sp. strain Rs-Y01, isolated from the gut of the lower termite Reticulitermes speratus.</title>
        <authorList>
            <person name="Ohkuma M."/>
            <person name="Yuki M."/>
        </authorList>
    </citation>
    <scope>NUCLEOTIDE SEQUENCE [LARGE SCALE GENOMIC DNA]</scope>
    <source>
        <strain evidence="3">Rs-Y01</strain>
    </source>
</reference>
<gene>
    <name evidence="2" type="ORF">RsY01_380</name>
</gene>
<protein>
    <submittedName>
        <fullName evidence="2">Uncharacterized protein</fullName>
    </submittedName>
</protein>
<dbReference type="AlphaFoldDB" id="A0A224X5I7"/>
<organism evidence="2 3">
    <name type="scientific">Pseudolactococcus reticulitermitis</name>
    <dbReference type="NCBI Taxonomy" id="2025039"/>
    <lineage>
        <taxon>Bacteria</taxon>
        <taxon>Bacillati</taxon>
        <taxon>Bacillota</taxon>
        <taxon>Bacilli</taxon>
        <taxon>Lactobacillales</taxon>
        <taxon>Streptococcaceae</taxon>
        <taxon>Pseudolactococcus</taxon>
    </lineage>
</organism>
<accession>A0A224X5I7</accession>
<evidence type="ECO:0000313" key="3">
    <source>
        <dbReference type="Proteomes" id="UP000218689"/>
    </source>
</evidence>
<dbReference type="OrthoDB" id="9958576at2"/>
<feature type="coiled-coil region" evidence="1">
    <location>
        <begin position="12"/>
        <end position="60"/>
    </location>
</feature>
<evidence type="ECO:0000313" key="2">
    <source>
        <dbReference type="EMBL" id="GAX46800.1"/>
    </source>
</evidence>
<name>A0A224X5I7_9LACT</name>
<sequence>MIEYKILKLADYENLQNELVRKAMLIASLEKEIEQLTIVRNNQFQKIDELNQKLSGYQEDRMPLDKYPLIYRPKRLSMSAVNTIIDAENSGEVINYLKKELE</sequence>
<proteinExistence type="predicted"/>